<protein>
    <submittedName>
        <fullName evidence="1">Uncharacterized protein</fullName>
    </submittedName>
</protein>
<evidence type="ECO:0000313" key="1">
    <source>
        <dbReference type="EMBL" id="VDK74869.1"/>
    </source>
</evidence>
<sequence length="91" mass="10149">MRSWLLLLKDTVEKLDISSADASSVISELKSRLDQVSDMHGLSGIVAVSQYLQNTHTLLTKLSHFCMLDEAFVKKVDAATNFAYGWMIADQ</sequence>
<dbReference type="AlphaFoldDB" id="A0A3P6SV18"/>
<dbReference type="GO" id="GO:0071203">
    <property type="term" value="C:WASH complex"/>
    <property type="evidence" value="ECO:0007669"/>
    <property type="project" value="InterPro"/>
</dbReference>
<organism evidence="1 2">
    <name type="scientific">Gongylonema pulchrum</name>
    <dbReference type="NCBI Taxonomy" id="637853"/>
    <lineage>
        <taxon>Eukaryota</taxon>
        <taxon>Metazoa</taxon>
        <taxon>Ecdysozoa</taxon>
        <taxon>Nematoda</taxon>
        <taxon>Chromadorea</taxon>
        <taxon>Rhabditida</taxon>
        <taxon>Spirurina</taxon>
        <taxon>Spiruromorpha</taxon>
        <taxon>Spiruroidea</taxon>
        <taxon>Gongylonematidae</taxon>
        <taxon>Gongylonema</taxon>
    </lineage>
</organism>
<gene>
    <name evidence="1" type="ORF">GPUH_LOCUS9621</name>
</gene>
<dbReference type="InterPro" id="IPR019393">
    <property type="entry name" value="WASH_strumpellin"/>
</dbReference>
<dbReference type="Proteomes" id="UP000271098">
    <property type="component" value="Unassembled WGS sequence"/>
</dbReference>
<reference evidence="1 2" key="1">
    <citation type="submission" date="2018-11" db="EMBL/GenBank/DDBJ databases">
        <authorList>
            <consortium name="Pathogen Informatics"/>
        </authorList>
    </citation>
    <scope>NUCLEOTIDE SEQUENCE [LARGE SCALE GENOMIC DNA]</scope>
</reference>
<evidence type="ECO:0000313" key="2">
    <source>
        <dbReference type="Proteomes" id="UP000271098"/>
    </source>
</evidence>
<name>A0A3P6SV18_9BILA</name>
<accession>A0A3P6SV18</accession>
<proteinExistence type="predicted"/>
<dbReference type="EMBL" id="UYRT01032342">
    <property type="protein sequence ID" value="VDK74869.1"/>
    <property type="molecule type" value="Genomic_DNA"/>
</dbReference>
<keyword evidence="2" id="KW-1185">Reference proteome</keyword>
<dbReference type="Pfam" id="PF10266">
    <property type="entry name" value="Strumpellin"/>
    <property type="match status" value="1"/>
</dbReference>